<evidence type="ECO:0000313" key="12">
    <source>
        <dbReference type="EMBL" id="PTH79209.1"/>
    </source>
</evidence>
<protein>
    <recommendedName>
        <fullName evidence="1">3'-phosphate/5'-hydroxy nucleic acid ligase</fullName>
        <ecNumber evidence="1">6.5.1.8</ecNumber>
    </recommendedName>
</protein>
<name>A0A2T4MX91_AERVE</name>
<evidence type="ECO:0000256" key="5">
    <source>
        <dbReference type="ARBA" id="ARBA00022800"/>
    </source>
</evidence>
<evidence type="ECO:0000256" key="11">
    <source>
        <dbReference type="PIRSR" id="PIRSR601233-3"/>
    </source>
</evidence>
<dbReference type="InterPro" id="IPR001233">
    <property type="entry name" value="RtcB"/>
</dbReference>
<evidence type="ECO:0000256" key="10">
    <source>
        <dbReference type="PIRSR" id="PIRSR601233-2"/>
    </source>
</evidence>
<comment type="catalytic activity">
    <reaction evidence="8">
        <text>a 3'-end 3'-phospho-ribonucleotide-RNA + a 5'-end dephospho-ribonucleoside-RNA + GTP = a ribonucleotidyl-ribonucleotide-RNA + GMP + diphosphate</text>
        <dbReference type="Rhea" id="RHEA:68076"/>
        <dbReference type="Rhea" id="RHEA-COMP:10463"/>
        <dbReference type="Rhea" id="RHEA-COMP:13936"/>
        <dbReference type="Rhea" id="RHEA-COMP:17355"/>
        <dbReference type="ChEBI" id="CHEBI:33019"/>
        <dbReference type="ChEBI" id="CHEBI:37565"/>
        <dbReference type="ChEBI" id="CHEBI:58115"/>
        <dbReference type="ChEBI" id="CHEBI:83062"/>
        <dbReference type="ChEBI" id="CHEBI:138284"/>
        <dbReference type="ChEBI" id="CHEBI:173118"/>
        <dbReference type="EC" id="6.5.1.8"/>
    </reaction>
</comment>
<evidence type="ECO:0000256" key="2">
    <source>
        <dbReference type="ARBA" id="ARBA00022598"/>
    </source>
</evidence>
<feature type="binding site" evidence="10">
    <location>
        <begin position="247"/>
        <end position="248"/>
    </location>
    <ligand>
        <name>GMP</name>
        <dbReference type="ChEBI" id="CHEBI:58115"/>
    </ligand>
</feature>
<evidence type="ECO:0000256" key="1">
    <source>
        <dbReference type="ARBA" id="ARBA00012726"/>
    </source>
</evidence>
<keyword evidence="5" id="KW-0692">RNA repair</keyword>
<dbReference type="GO" id="GO:0006396">
    <property type="term" value="P:RNA processing"/>
    <property type="evidence" value="ECO:0007669"/>
    <property type="project" value="InterPro"/>
</dbReference>
<dbReference type="GO" id="GO:0170057">
    <property type="term" value="F:RNA ligase (GTP) activity"/>
    <property type="evidence" value="ECO:0007669"/>
    <property type="project" value="UniProtKB-EC"/>
</dbReference>
<dbReference type="PANTHER" id="PTHR43749">
    <property type="entry name" value="RNA-SPLICING LIGASE RTCB"/>
    <property type="match status" value="1"/>
</dbReference>
<dbReference type="GO" id="GO:0042245">
    <property type="term" value="P:RNA repair"/>
    <property type="evidence" value="ECO:0007669"/>
    <property type="project" value="UniProtKB-KW"/>
</dbReference>
<evidence type="ECO:0000313" key="13">
    <source>
        <dbReference type="Proteomes" id="UP000241986"/>
    </source>
</evidence>
<evidence type="ECO:0000256" key="6">
    <source>
        <dbReference type="ARBA" id="ARBA00023134"/>
    </source>
</evidence>
<organism evidence="12 13">
    <name type="scientific">Aeromonas veronii</name>
    <dbReference type="NCBI Taxonomy" id="654"/>
    <lineage>
        <taxon>Bacteria</taxon>
        <taxon>Pseudomonadati</taxon>
        <taxon>Pseudomonadota</taxon>
        <taxon>Gammaproteobacteria</taxon>
        <taxon>Aeromonadales</taxon>
        <taxon>Aeromonadaceae</taxon>
        <taxon>Aeromonas</taxon>
    </lineage>
</organism>
<evidence type="ECO:0000256" key="4">
    <source>
        <dbReference type="ARBA" id="ARBA00022741"/>
    </source>
</evidence>
<dbReference type="EMBL" id="PZKL01000045">
    <property type="protein sequence ID" value="PTH79209.1"/>
    <property type="molecule type" value="Genomic_DNA"/>
</dbReference>
<dbReference type="PANTHER" id="PTHR43749:SF2">
    <property type="entry name" value="RNA-SPLICING LIGASE RTCB"/>
    <property type="match status" value="1"/>
</dbReference>
<dbReference type="GO" id="GO:0006281">
    <property type="term" value="P:DNA repair"/>
    <property type="evidence" value="ECO:0007669"/>
    <property type="project" value="TreeGrafter"/>
</dbReference>
<reference evidence="12 13" key="1">
    <citation type="submission" date="2018-03" db="EMBL/GenBank/DDBJ databases">
        <title>Aeromonas veronii whole genome sequencing and analysis.</title>
        <authorList>
            <person name="Xie H."/>
            <person name="Liu T."/>
            <person name="Wang K."/>
        </authorList>
    </citation>
    <scope>NUCLEOTIDE SEQUENCE [LARGE SCALE GENOMIC DNA]</scope>
    <source>
        <strain evidence="12 13">XH.VA.1</strain>
    </source>
</reference>
<keyword evidence="6 10" id="KW-0342">GTP-binding</keyword>
<dbReference type="Proteomes" id="UP000241986">
    <property type="component" value="Unassembled WGS sequence"/>
</dbReference>
<dbReference type="InterPro" id="IPR052915">
    <property type="entry name" value="RtcB-like"/>
</dbReference>
<comment type="cofactor">
    <cofactor evidence="11">
        <name>Mn(2+)</name>
        <dbReference type="ChEBI" id="CHEBI:29035"/>
    </cofactor>
    <text evidence="11">Binds 2 manganese ions per subunit.</text>
</comment>
<dbReference type="AlphaFoldDB" id="A0A2T4MX91"/>
<evidence type="ECO:0000256" key="3">
    <source>
        <dbReference type="ARBA" id="ARBA00022723"/>
    </source>
</evidence>
<keyword evidence="4 10" id="KW-0547">Nucleotide-binding</keyword>
<feature type="active site" description="GMP-histidine intermediate" evidence="9">
    <location>
        <position position="299"/>
    </location>
</feature>
<feature type="binding site" evidence="10">
    <location>
        <position position="282"/>
    </location>
    <ligand>
        <name>GMP</name>
        <dbReference type="ChEBI" id="CHEBI:58115"/>
    </ligand>
</feature>
<feature type="binding site" evidence="10">
    <location>
        <position position="369"/>
    </location>
    <ligand>
        <name>GMP</name>
        <dbReference type="ChEBI" id="CHEBI:58115"/>
    </ligand>
</feature>
<keyword evidence="3 11" id="KW-0479">Metal-binding</keyword>
<comment type="caution">
    <text evidence="12">The sequence shown here is derived from an EMBL/GenBank/DDBJ whole genome shotgun (WGS) entry which is preliminary data.</text>
</comment>
<dbReference type="GO" id="GO:0003909">
    <property type="term" value="F:DNA ligase activity"/>
    <property type="evidence" value="ECO:0007669"/>
    <property type="project" value="TreeGrafter"/>
</dbReference>
<proteinExistence type="predicted"/>
<evidence type="ECO:0000256" key="8">
    <source>
        <dbReference type="ARBA" id="ARBA00047746"/>
    </source>
</evidence>
<keyword evidence="2" id="KW-0436">Ligase</keyword>
<dbReference type="EC" id="6.5.1.8" evidence="1"/>
<dbReference type="GO" id="GO:0030145">
    <property type="term" value="F:manganese ion binding"/>
    <property type="evidence" value="ECO:0007669"/>
    <property type="project" value="TreeGrafter"/>
</dbReference>
<accession>A0A2T4MX91</accession>
<feature type="binding site" evidence="10">
    <location>
        <begin position="275"/>
        <end position="278"/>
    </location>
    <ligand>
        <name>GMP</name>
        <dbReference type="ChEBI" id="CHEBI:58115"/>
    </ligand>
</feature>
<evidence type="ECO:0000256" key="7">
    <source>
        <dbReference type="ARBA" id="ARBA00023211"/>
    </source>
</evidence>
<feature type="binding site" evidence="10">
    <location>
        <begin position="299"/>
        <end position="302"/>
    </location>
    <ligand>
        <name>GMP</name>
        <dbReference type="ChEBI" id="CHEBI:58115"/>
    </ligand>
</feature>
<feature type="binding site" evidence="10">
    <location>
        <begin position="144"/>
        <end position="148"/>
    </location>
    <ligand>
        <name>GMP</name>
        <dbReference type="ChEBI" id="CHEBI:58115"/>
    </ligand>
</feature>
<dbReference type="SUPFAM" id="SSF103365">
    <property type="entry name" value="Hypothetical protein PH1602"/>
    <property type="match status" value="1"/>
</dbReference>
<gene>
    <name evidence="12" type="ORF">DAA48_21545</name>
</gene>
<dbReference type="Gene3D" id="3.90.1860.10">
    <property type="entry name" value="tRNA-splicing ligase RtcB"/>
    <property type="match status" value="1"/>
</dbReference>
<evidence type="ECO:0000256" key="9">
    <source>
        <dbReference type="PIRSR" id="PIRSR601233-1"/>
    </source>
</evidence>
<keyword evidence="7 11" id="KW-0464">Manganese</keyword>
<feature type="binding site" evidence="11">
    <location>
        <position position="68"/>
    </location>
    <ligand>
        <name>Mn(2+)</name>
        <dbReference type="ChEBI" id="CHEBI:29035"/>
        <label>1</label>
    </ligand>
</feature>
<sequence>MRIKSDKPSHIFAEVLEQAAIDQFESAMQQSFAVRGALMPDAHAGYSLPIGAVIATDGVVVPAWVGYDIGCGMCALPTSYGADDVRQNAQSIFDDIYKAVPVGFSHNSKDTVWAESESLDRSEKMQAIFAKNGLRQLGSLGGGNHFAEVGADETGKVWIVIHSGSRGIGHSTAAHYMKLASPDPLDLEGHHGFAVDSEEGINYVKDLEFCLAFALENRREIMRRIEAVISKHCQGGGEWSELINRNHNHAEQKDGLWIHRKGATHAEDGMMGVIPGNMRDGSFIVRGKGHADALWSSSHGAGRVLGRKDAMLLLKVDNFTEAMSGIVAKVTDATLDESPFAYKNIFDVMKQQADMVEVIAHVRPILNIKG</sequence>
<dbReference type="GO" id="GO:0005525">
    <property type="term" value="F:GTP binding"/>
    <property type="evidence" value="ECO:0007669"/>
    <property type="project" value="UniProtKB-KW"/>
</dbReference>
<feature type="binding site" evidence="11">
    <location>
        <position position="247"/>
    </location>
    <ligand>
        <name>Mn(2+)</name>
        <dbReference type="ChEBI" id="CHEBI:29035"/>
        <label>2</label>
    </ligand>
</feature>
<feature type="binding site" evidence="11">
    <location>
        <position position="145"/>
    </location>
    <ligand>
        <name>Mn(2+)</name>
        <dbReference type="ChEBI" id="CHEBI:29035"/>
        <label>1</label>
    </ligand>
</feature>
<feature type="binding site" evidence="11">
    <location>
        <position position="162"/>
    </location>
    <ligand>
        <name>Mn(2+)</name>
        <dbReference type="ChEBI" id="CHEBI:29035"/>
        <label>2</label>
    </ligand>
</feature>
<dbReference type="InterPro" id="IPR036025">
    <property type="entry name" value="RtcB-like_sf"/>
</dbReference>
<dbReference type="Pfam" id="PF01139">
    <property type="entry name" value="RtcB"/>
    <property type="match status" value="1"/>
</dbReference>